<evidence type="ECO:0000259" key="3">
    <source>
        <dbReference type="PROSITE" id="PS51371"/>
    </source>
</evidence>
<gene>
    <name evidence="4" type="ordered locus">Mfer_0089</name>
</gene>
<name>E3GX04_METFV</name>
<dbReference type="EMBL" id="CP002278">
    <property type="protein sequence ID" value="ADP76893.1"/>
    <property type="molecule type" value="Genomic_DNA"/>
</dbReference>
<dbReference type="InterPro" id="IPR016436">
    <property type="entry name" value="UCP005063_CBS"/>
</dbReference>
<dbReference type="InterPro" id="IPR036388">
    <property type="entry name" value="WH-like_DNA-bd_sf"/>
</dbReference>
<sequence>MLTSIQKEILQTLVQLYHDSKGRSIKGEEIASKLNRNPGTIRNQMQALRSLGLVKGVPGPRGGYKPTIKAYYELNIPVIEKGVKVPIYKNGREVENLSVLKIEFTSIPHPGECEAVIKVMGDIKKLELGDKIRVGPTPVNKLTIDGIVVGRDDLDNVILLDTESIRSIPKKKVIEVGSQKLITLKPEMDVRTAAKILSENKIDGAPVVSKGKVVGIVTLTDIVNSVAKKKEKCKISEIMSKRVITVEKDTNIYDAINIMTENNIGRLIIVDNGKPVGIVTRTDILTLIAGLKS</sequence>
<dbReference type="InterPro" id="IPR000644">
    <property type="entry name" value="CBS_dom"/>
</dbReference>
<keyword evidence="2" id="KW-0129">CBS domain</keyword>
<dbReference type="PROSITE" id="PS51371">
    <property type="entry name" value="CBS"/>
    <property type="match status" value="2"/>
</dbReference>
<reference evidence="4 5" key="1">
    <citation type="journal article" date="2010" name="Stand. Genomic Sci.">
        <title>Complete genome sequence of Methanothermus fervidus type strain (V24S).</title>
        <authorList>
            <person name="Anderson I."/>
            <person name="Djao O.D."/>
            <person name="Misra M."/>
            <person name="Chertkov O."/>
            <person name="Nolan M."/>
            <person name="Lucas S."/>
            <person name="Lapidus A."/>
            <person name="Del Rio T.G."/>
            <person name="Tice H."/>
            <person name="Cheng J.F."/>
            <person name="Tapia R."/>
            <person name="Han C."/>
            <person name="Goodwin L."/>
            <person name="Pitluck S."/>
            <person name="Liolios K."/>
            <person name="Ivanova N."/>
            <person name="Mavromatis K."/>
            <person name="Mikhailova N."/>
            <person name="Pati A."/>
            <person name="Brambilla E."/>
            <person name="Chen A."/>
            <person name="Palaniappan K."/>
            <person name="Land M."/>
            <person name="Hauser L."/>
            <person name="Chang Y.J."/>
            <person name="Jeffries C.D."/>
            <person name="Sikorski J."/>
            <person name="Spring S."/>
            <person name="Rohde M."/>
            <person name="Eichinger K."/>
            <person name="Huber H."/>
            <person name="Wirth R."/>
            <person name="Goker M."/>
            <person name="Detter J.C."/>
            <person name="Woyke T."/>
            <person name="Bristow J."/>
            <person name="Eisen J.A."/>
            <person name="Markowitz V."/>
            <person name="Hugenholtz P."/>
            <person name="Klenk H.P."/>
            <person name="Kyrpides N.C."/>
        </authorList>
    </citation>
    <scope>NUCLEOTIDE SEQUENCE [LARGE SCALE GENOMIC DNA]</scope>
    <source>
        <strain evidence="5">ATCC 43054 / DSM 2088 / JCM 10308 / V24 S</strain>
    </source>
</reference>
<organism evidence="4 5">
    <name type="scientific">Methanothermus fervidus (strain ATCC 43054 / DSM 2088 / JCM 10308 / V24 S)</name>
    <dbReference type="NCBI Taxonomy" id="523846"/>
    <lineage>
        <taxon>Archaea</taxon>
        <taxon>Methanobacteriati</taxon>
        <taxon>Methanobacteriota</taxon>
        <taxon>Methanomada group</taxon>
        <taxon>Methanobacteria</taxon>
        <taxon>Methanobacteriales</taxon>
        <taxon>Methanothermaceae</taxon>
        <taxon>Methanothermus</taxon>
    </lineage>
</organism>
<dbReference type="Gene3D" id="3.10.580.10">
    <property type="entry name" value="CBS-domain"/>
    <property type="match status" value="2"/>
</dbReference>
<dbReference type="GO" id="GO:0003677">
    <property type="term" value="F:DNA binding"/>
    <property type="evidence" value="ECO:0007669"/>
    <property type="project" value="InterPro"/>
</dbReference>
<dbReference type="STRING" id="523846.Mfer_0089"/>
<dbReference type="PANTHER" id="PTHR48108">
    <property type="entry name" value="CBS DOMAIN-CONTAINING PROTEIN CBSX2, CHLOROPLASTIC"/>
    <property type="match status" value="1"/>
</dbReference>
<feature type="domain" description="CBS" evidence="3">
    <location>
        <begin position="239"/>
        <end position="293"/>
    </location>
</feature>
<accession>E3GX04</accession>
<dbReference type="InterPro" id="IPR046342">
    <property type="entry name" value="CBS_dom_sf"/>
</dbReference>
<dbReference type="SUPFAM" id="SSF54631">
    <property type="entry name" value="CBS-domain pair"/>
    <property type="match status" value="1"/>
</dbReference>
<evidence type="ECO:0000256" key="2">
    <source>
        <dbReference type="PROSITE-ProRule" id="PRU00703"/>
    </source>
</evidence>
<dbReference type="SMART" id="SM00116">
    <property type="entry name" value="CBS"/>
    <property type="match status" value="2"/>
</dbReference>
<dbReference type="PIRSF" id="PIRSF005063">
    <property type="entry name" value="UCP005063_CBS_MJ1232"/>
    <property type="match status" value="1"/>
</dbReference>
<dbReference type="OrthoDB" id="64432at2157"/>
<keyword evidence="5" id="KW-1185">Reference proteome</keyword>
<dbReference type="GO" id="GO:0006355">
    <property type="term" value="P:regulation of DNA-templated transcription"/>
    <property type="evidence" value="ECO:0007669"/>
    <property type="project" value="InterPro"/>
</dbReference>
<evidence type="ECO:0000313" key="5">
    <source>
        <dbReference type="Proteomes" id="UP000002315"/>
    </source>
</evidence>
<dbReference type="Proteomes" id="UP000002315">
    <property type="component" value="Chromosome"/>
</dbReference>
<dbReference type="InterPro" id="IPR051462">
    <property type="entry name" value="CBS_domain-containing"/>
</dbReference>
<dbReference type="InterPro" id="IPR036390">
    <property type="entry name" value="WH_DNA-bd_sf"/>
</dbReference>
<dbReference type="Pfam" id="PF03444">
    <property type="entry name" value="WHD_HrcA"/>
    <property type="match status" value="1"/>
</dbReference>
<dbReference type="HOGENOM" id="CLU_926289_0_0_2"/>
<protein>
    <submittedName>
        <fullName evidence="4">Putative signal transduction protein with CBS domains</fullName>
    </submittedName>
</protein>
<feature type="domain" description="CBS" evidence="3">
    <location>
        <begin position="177"/>
        <end position="232"/>
    </location>
</feature>
<dbReference type="KEGG" id="mfv:Mfer_0089"/>
<evidence type="ECO:0000256" key="1">
    <source>
        <dbReference type="ARBA" id="ARBA00022737"/>
    </source>
</evidence>
<proteinExistence type="predicted"/>
<dbReference type="Pfam" id="PF00571">
    <property type="entry name" value="CBS"/>
    <property type="match status" value="2"/>
</dbReference>
<dbReference type="SUPFAM" id="SSF46785">
    <property type="entry name" value="Winged helix' DNA-binding domain"/>
    <property type="match status" value="1"/>
</dbReference>
<dbReference type="Gene3D" id="1.10.10.10">
    <property type="entry name" value="Winged helix-like DNA-binding domain superfamily/Winged helix DNA-binding domain"/>
    <property type="match status" value="1"/>
</dbReference>
<keyword evidence="1" id="KW-0677">Repeat</keyword>
<dbReference type="AlphaFoldDB" id="E3GX04"/>
<dbReference type="PANTHER" id="PTHR48108:SF23">
    <property type="entry name" value="CBS DOMAIN-CONTAINING PROTEIN"/>
    <property type="match status" value="1"/>
</dbReference>
<evidence type="ECO:0000313" key="4">
    <source>
        <dbReference type="EMBL" id="ADP76893.1"/>
    </source>
</evidence>
<dbReference type="InterPro" id="IPR005104">
    <property type="entry name" value="WHTH_HrcA_DNA-bd"/>
</dbReference>
<dbReference type="CDD" id="cd04588">
    <property type="entry name" value="CBS_pair_archHTH_assoc"/>
    <property type="match status" value="1"/>
</dbReference>